<evidence type="ECO:0000313" key="1">
    <source>
        <dbReference type="EMBL" id="QTR49380.1"/>
    </source>
</evidence>
<accession>A0ABX7X7G9</accession>
<proteinExistence type="predicted"/>
<organism evidence="1 2">
    <name type="scientific">Candidatus Thiothrix anitrata</name>
    <dbReference type="NCBI Taxonomy" id="2823902"/>
    <lineage>
        <taxon>Bacteria</taxon>
        <taxon>Pseudomonadati</taxon>
        <taxon>Pseudomonadota</taxon>
        <taxon>Gammaproteobacteria</taxon>
        <taxon>Thiotrichales</taxon>
        <taxon>Thiotrichaceae</taxon>
        <taxon>Thiothrix</taxon>
    </lineage>
</organism>
<reference evidence="1 2" key="1">
    <citation type="submission" date="2021-04" db="EMBL/GenBank/DDBJ databases">
        <title>Genomics, taxonomy and metabolism of representatives of sulfur bacteria of the genus Thiothrix: Thiothrix fructosivorans QT, Thiothrix unzii A1T and three new species, Thiothrix subterranea sp. nov., Thiothrix litoralis sp. nov. and 'Candidatus Thiothrix anitrata' sp. nov.</title>
        <authorList>
            <person name="Ravin N.V."/>
            <person name="Smolyakov D."/>
            <person name="Rudenko T.S."/>
            <person name="Mardanov A.V."/>
            <person name="Beletsky A.V."/>
            <person name="Markov N.D."/>
            <person name="Fomenkov A.I."/>
            <person name="Roberts R.J."/>
            <person name="Karnachuk O.V."/>
            <person name="Novikov A."/>
            <person name="Grabovich M.Y."/>
        </authorList>
    </citation>
    <scope>NUCLEOTIDE SEQUENCE [LARGE SCALE GENOMIC DNA]</scope>
    <source>
        <strain evidence="1 2">A52</strain>
    </source>
</reference>
<sequence length="83" mass="9412">MNQCINAQVMTPNEIRRAGIQVLIQGLGAVGMVRFLQQNETGWGNYTKERGQWLGNPTLAEVRADILRLKQDPNNPLRQRVKP</sequence>
<keyword evidence="2" id="KW-1185">Reference proteome</keyword>
<gene>
    <name evidence="1" type="ORF">J8380_14160</name>
</gene>
<dbReference type="Proteomes" id="UP000672027">
    <property type="component" value="Chromosome"/>
</dbReference>
<protein>
    <submittedName>
        <fullName evidence="1">Uncharacterized protein</fullName>
    </submittedName>
</protein>
<evidence type="ECO:0000313" key="2">
    <source>
        <dbReference type="Proteomes" id="UP000672027"/>
    </source>
</evidence>
<dbReference type="EMBL" id="CP072800">
    <property type="protein sequence ID" value="QTR49380.1"/>
    <property type="molecule type" value="Genomic_DNA"/>
</dbReference>
<dbReference type="RefSeq" id="WP_210226234.1">
    <property type="nucleotide sequence ID" value="NZ_CP072800.1"/>
</dbReference>
<name>A0ABX7X7G9_9GAMM</name>